<keyword evidence="2" id="KW-0732">Signal</keyword>
<keyword evidence="1" id="KW-0245">EGF-like domain</keyword>
<dbReference type="AlphaFoldDB" id="A0AAY5EP87"/>
<dbReference type="Gene3D" id="2.10.25.10">
    <property type="entry name" value="Laminin"/>
    <property type="match status" value="3"/>
</dbReference>
<dbReference type="GO" id="GO:0005509">
    <property type="term" value="F:calcium ion binding"/>
    <property type="evidence" value="ECO:0007669"/>
    <property type="project" value="InterPro"/>
</dbReference>
<accession>A0AAY5EP87</accession>
<evidence type="ECO:0000256" key="2">
    <source>
        <dbReference type="ARBA" id="ARBA00022729"/>
    </source>
</evidence>
<protein>
    <recommendedName>
        <fullName evidence="5 6">EGF-like domain-containing protein</fullName>
    </recommendedName>
</protein>
<dbReference type="PANTHER" id="PTHR24035">
    <property type="entry name" value="MULTIPLE EPIDERMAL GROWTH FACTOR-LIKE DOMAINS PROTEIN"/>
    <property type="match status" value="1"/>
</dbReference>
<reference evidence="7 8" key="1">
    <citation type="submission" date="2020-05" db="EMBL/GenBank/DDBJ databases">
        <title>Electrophorus electricus (electric eel) genome, fEleEle1, primary haplotype.</title>
        <authorList>
            <person name="Myers G."/>
            <person name="Meyer A."/>
            <person name="Fedrigo O."/>
            <person name="Formenti G."/>
            <person name="Rhie A."/>
            <person name="Tracey A."/>
            <person name="Sims Y."/>
            <person name="Jarvis E.D."/>
        </authorList>
    </citation>
    <scope>NUCLEOTIDE SEQUENCE [LARGE SCALE GENOMIC DNA]</scope>
</reference>
<evidence type="ECO:0000256" key="1">
    <source>
        <dbReference type="ARBA" id="ARBA00022536"/>
    </source>
</evidence>
<evidence type="ECO:0000256" key="4">
    <source>
        <dbReference type="ARBA" id="ARBA00023157"/>
    </source>
</evidence>
<dbReference type="SMART" id="SM00180">
    <property type="entry name" value="EGF_Lam"/>
    <property type="match status" value="6"/>
</dbReference>
<name>A0AAY5EP87_ELEEL</name>
<keyword evidence="4" id="KW-1015">Disulfide bond</keyword>
<dbReference type="InterPro" id="IPR001881">
    <property type="entry name" value="EGF-like_Ca-bd_dom"/>
</dbReference>
<evidence type="ECO:0000256" key="3">
    <source>
        <dbReference type="ARBA" id="ARBA00022737"/>
    </source>
</evidence>
<dbReference type="PANTHER" id="PTHR24035:SF137">
    <property type="entry name" value="MULTIPLE EPIDERMAL GROWTH FACTOR-LIKE DOMAINS PROTEIN 6"/>
    <property type="match status" value="1"/>
</dbReference>
<dbReference type="SUPFAM" id="SSF57196">
    <property type="entry name" value="EGF/Laminin"/>
    <property type="match status" value="2"/>
</dbReference>
<reference evidence="7" key="3">
    <citation type="submission" date="2025-09" db="UniProtKB">
        <authorList>
            <consortium name="Ensembl"/>
        </authorList>
    </citation>
    <scope>IDENTIFICATION</scope>
</reference>
<dbReference type="InterPro" id="IPR000742">
    <property type="entry name" value="EGF"/>
</dbReference>
<evidence type="ECO:0000313" key="8">
    <source>
        <dbReference type="Proteomes" id="UP000314983"/>
    </source>
</evidence>
<dbReference type="InterPro" id="IPR002049">
    <property type="entry name" value="LE_dom"/>
</dbReference>
<keyword evidence="3" id="KW-0677">Repeat</keyword>
<dbReference type="GeneTree" id="ENSGT00940000156971"/>
<dbReference type="PRINTS" id="PR00011">
    <property type="entry name" value="EGFLAMININ"/>
</dbReference>
<dbReference type="PROSITE" id="PS01186">
    <property type="entry name" value="EGF_2"/>
    <property type="match status" value="1"/>
</dbReference>
<keyword evidence="8" id="KW-1185">Reference proteome</keyword>
<dbReference type="Ensembl" id="ENSEEET00000058985.1">
    <property type="protein sequence ID" value="ENSEEEP00000058735.1"/>
    <property type="gene ID" value="ENSEEEG00000028099.1"/>
</dbReference>
<dbReference type="FunFam" id="2.170.300.10:FF:000002">
    <property type="entry name" value="Multiple epidermal growth factor-like domains 10"/>
    <property type="match status" value="1"/>
</dbReference>
<dbReference type="SMART" id="SM00181">
    <property type="entry name" value="EGF"/>
    <property type="match status" value="8"/>
</dbReference>
<organism evidence="7 8">
    <name type="scientific">Electrophorus electricus</name>
    <name type="common">Electric eel</name>
    <name type="synonym">Gymnotus electricus</name>
    <dbReference type="NCBI Taxonomy" id="8005"/>
    <lineage>
        <taxon>Eukaryota</taxon>
        <taxon>Metazoa</taxon>
        <taxon>Chordata</taxon>
        <taxon>Craniata</taxon>
        <taxon>Vertebrata</taxon>
        <taxon>Euteleostomi</taxon>
        <taxon>Actinopterygii</taxon>
        <taxon>Neopterygii</taxon>
        <taxon>Teleostei</taxon>
        <taxon>Ostariophysi</taxon>
        <taxon>Gymnotiformes</taxon>
        <taxon>Gymnotoidei</taxon>
        <taxon>Gymnotidae</taxon>
        <taxon>Electrophorus</taxon>
    </lineage>
</organism>
<dbReference type="SMART" id="SM00179">
    <property type="entry name" value="EGF_CA"/>
    <property type="match status" value="1"/>
</dbReference>
<feature type="domain" description="EGF-like" evidence="5">
    <location>
        <begin position="416"/>
        <end position="427"/>
    </location>
</feature>
<evidence type="ECO:0000259" key="6">
    <source>
        <dbReference type="PROSITE" id="PS01186"/>
    </source>
</evidence>
<evidence type="ECO:0000313" key="7">
    <source>
        <dbReference type="Ensembl" id="ENSEEEP00000058735.1"/>
    </source>
</evidence>
<dbReference type="Gene3D" id="2.170.300.10">
    <property type="entry name" value="Tie2 ligand-binding domain superfamily"/>
    <property type="match status" value="3"/>
</dbReference>
<feature type="domain" description="EGF-like" evidence="5">
    <location>
        <begin position="611"/>
        <end position="622"/>
    </location>
</feature>
<dbReference type="Proteomes" id="UP000314983">
    <property type="component" value="Chromosome 20"/>
</dbReference>
<reference evidence="7" key="2">
    <citation type="submission" date="2025-08" db="UniProtKB">
        <authorList>
            <consortium name="Ensembl"/>
        </authorList>
    </citation>
    <scope>IDENTIFICATION</scope>
</reference>
<evidence type="ECO:0000259" key="5">
    <source>
        <dbReference type="PROSITE" id="PS00022"/>
    </source>
</evidence>
<feature type="domain" description="EGF-like" evidence="5 6">
    <location>
        <begin position="698"/>
        <end position="709"/>
    </location>
</feature>
<sequence length="827" mass="90495">MLEAVNVAPKYSQIFCDPRQSISRTSILVATFLLTVCQPVTTSLICCLFMYSPCRPNVCTEQEVKLVAQMQPCVQAFTCMDKMWKQGCHGHTGCMGYERRKGNSFITTIKRKMRFFFLLWADWKICGPINFFLKQLIVCVCVCVHVAVHYCSISNGGCEHYSVQKTAAHFQCQCHSNYTLTLDGIHFKRECVCTLIWTVTPPTTLHPAPIGTDTPPSTLPLLGLTHHPPPLCTCNHGYQVDDDLNTLCVSERVCLQCTDWSTCCEQDCMNYPGGYACYCAAGCCLGSDGYSCDDIDEYLAENSGCEHMCQNSAGSFQCYCSQGHHLDKGGRSTCQDCSLCLSLSHTHTLTFFWSLLQYGCVNGGVCNTHRSGYDWLQMIPVHPSWQTCPESWYGRNCSFSCKCKNRGVCDPVIGSCHCTAGLGGDLCQDGCPKGQYGRHCNKKCNCPNNGWCHRMYEACLCDPGLYRRFCHLPCPKWVFGAGCSEECKCVQQNTLECYCRHGNCICKPGYQGDRCQEGCDAGFYGQHCEEKEISCPSGMPCNPVARACQQQCPAGNEGENQGDQDEFIIVCVYVFCMCVSPACPTGHFGQGCQMKCVCENSSRCHPVTGRCTCTAGWTGNNCRKACDAGYWGVDCASMCDCRNSGGSCDDVTGQCVCDPGFTGVCCDQKCPTGFFGPDCQQHCQCDNEASCDHVSGACTCKVGWTGTFCEKFNRSECHLTGACVCPAGWLAVCSARHYGLDCAHVALCNQGAENDPVTGKYVPGCHGEGSSQDCSQHCNCSNRGVCDTNFGNCTCRLGFTGSLCEKVCPTGLYGPRCQTGHTSIFAH</sequence>
<proteinExistence type="predicted"/>
<dbReference type="PROSITE" id="PS00022">
    <property type="entry name" value="EGF_1"/>
    <property type="match status" value="4"/>
</dbReference>
<feature type="domain" description="EGF-like" evidence="5">
    <location>
        <begin position="793"/>
        <end position="804"/>
    </location>
</feature>
<dbReference type="InterPro" id="IPR052108">
    <property type="entry name" value="MEGF/SIB"/>
</dbReference>
<dbReference type="CDD" id="cd00055">
    <property type="entry name" value="EGF_Lam"/>
    <property type="match status" value="1"/>
</dbReference>
<dbReference type="Pfam" id="PF00053">
    <property type="entry name" value="EGF_laminin"/>
    <property type="match status" value="2"/>
</dbReference>